<dbReference type="STRING" id="383372.Rcas_3052"/>
<protein>
    <submittedName>
        <fullName evidence="2">Amidohydrolase 3</fullName>
    </submittedName>
</protein>
<dbReference type="SUPFAM" id="SSF51556">
    <property type="entry name" value="Metallo-dependent hydrolases"/>
    <property type="match status" value="1"/>
</dbReference>
<dbReference type="OrthoDB" id="9767366at2"/>
<dbReference type="HOGENOM" id="CLU_009942_6_1_0"/>
<dbReference type="InterPro" id="IPR033932">
    <property type="entry name" value="YtcJ-like"/>
</dbReference>
<dbReference type="SUPFAM" id="SSF51338">
    <property type="entry name" value="Composite domain of metallo-dependent hydrolases"/>
    <property type="match status" value="1"/>
</dbReference>
<sequence length="546" mass="60799">MPTLRVRNLAPDLILFNGAIRTFDRELPRCSAIACKDGRVVAIGDDADVRNLAGSHTEQIDLGGRTVVPGFNDAHNHMLELGIKFSRLQLEQCTSIADMVAMVREAATHTPRGEWIIGEGWNESLFAEGRLPNRLDLDAATTDHPVLLKRFFNMDVVNSRALELAGVYASTPDPQGGRIERFADGSPSGVLRASAKLFCRRLIADPTPEQAVDALEAAGRAYLAVGVTSILDPGLCPWEMRAYLDARRAGRLPVRVNLMPSWHGFREDETVEQLNARAAELGVYSGLGDHWLSLGGLKMAIDGGTTSRTAWMFQPFVGEDRVYDYNRLDPEDLREFFARGHALGWDIGIHAIGDRAHHEAARAFAEVIEASPRKDHRHNLIHAYFATEESLQHMAKHQIAAVIQPTFIYYEGDDLFRDVGERLAHQYKPARTYLDRGIPLIATSDIPSTVHYNPMISLYSLVTRKTWKGTPIAPQEAITRDEALYACTAAGAWLTREEQVKGRLSPGFLADMAVLDRDYFTCPVEEIKDIQVEMTVIDGRVAYQRV</sequence>
<reference evidence="2 3" key="1">
    <citation type="submission" date="2007-08" db="EMBL/GenBank/DDBJ databases">
        <title>Complete sequence of Roseiflexus castenholzii DSM 13941.</title>
        <authorList>
            <consortium name="US DOE Joint Genome Institute"/>
            <person name="Copeland A."/>
            <person name="Lucas S."/>
            <person name="Lapidus A."/>
            <person name="Barry K."/>
            <person name="Glavina del Rio T."/>
            <person name="Dalin E."/>
            <person name="Tice H."/>
            <person name="Pitluck S."/>
            <person name="Thompson L.S."/>
            <person name="Brettin T."/>
            <person name="Bruce D."/>
            <person name="Detter J.C."/>
            <person name="Han C."/>
            <person name="Tapia R."/>
            <person name="Schmutz J."/>
            <person name="Larimer F."/>
            <person name="Land M."/>
            <person name="Hauser L."/>
            <person name="Kyrpides N."/>
            <person name="Mikhailova N."/>
            <person name="Bryant D.A."/>
            <person name="Hanada S."/>
            <person name="Tsukatani Y."/>
            <person name="Richardson P."/>
        </authorList>
    </citation>
    <scope>NUCLEOTIDE SEQUENCE [LARGE SCALE GENOMIC DNA]</scope>
    <source>
        <strain evidence="3">DSM 13941 / HLO8</strain>
    </source>
</reference>
<dbReference type="Gene3D" id="3.10.310.70">
    <property type="match status" value="1"/>
</dbReference>
<dbReference type="InterPro" id="IPR032466">
    <property type="entry name" value="Metal_Hydrolase"/>
</dbReference>
<dbReference type="eggNOG" id="COG1574">
    <property type="taxonomic scope" value="Bacteria"/>
</dbReference>
<name>A7NNH0_ROSCS</name>
<evidence type="ECO:0000259" key="1">
    <source>
        <dbReference type="Pfam" id="PF07969"/>
    </source>
</evidence>
<keyword evidence="3" id="KW-1185">Reference proteome</keyword>
<keyword evidence="2" id="KW-0378">Hydrolase</keyword>
<accession>A7NNH0</accession>
<dbReference type="RefSeq" id="WP_012121530.1">
    <property type="nucleotide sequence ID" value="NC_009767.1"/>
</dbReference>
<dbReference type="Pfam" id="PF07969">
    <property type="entry name" value="Amidohydro_3"/>
    <property type="match status" value="1"/>
</dbReference>
<dbReference type="PANTHER" id="PTHR22642:SF2">
    <property type="entry name" value="PROTEIN LONG AFTER FAR-RED 3"/>
    <property type="match status" value="1"/>
</dbReference>
<dbReference type="Proteomes" id="UP000000263">
    <property type="component" value="Chromosome"/>
</dbReference>
<dbReference type="CDD" id="cd01300">
    <property type="entry name" value="YtcJ_like"/>
    <property type="match status" value="1"/>
</dbReference>
<dbReference type="PANTHER" id="PTHR22642">
    <property type="entry name" value="IMIDAZOLONEPROPIONASE"/>
    <property type="match status" value="1"/>
</dbReference>
<gene>
    <name evidence="2" type="ordered locus">Rcas_3052</name>
</gene>
<dbReference type="EMBL" id="CP000804">
    <property type="protein sequence ID" value="ABU59106.1"/>
    <property type="molecule type" value="Genomic_DNA"/>
</dbReference>
<proteinExistence type="predicted"/>
<dbReference type="InterPro" id="IPR011059">
    <property type="entry name" value="Metal-dep_hydrolase_composite"/>
</dbReference>
<feature type="domain" description="Amidohydrolase 3" evidence="1">
    <location>
        <begin position="60"/>
        <end position="543"/>
    </location>
</feature>
<dbReference type="AlphaFoldDB" id="A7NNH0"/>
<evidence type="ECO:0000313" key="3">
    <source>
        <dbReference type="Proteomes" id="UP000000263"/>
    </source>
</evidence>
<dbReference type="InterPro" id="IPR013108">
    <property type="entry name" value="Amidohydro_3"/>
</dbReference>
<dbReference type="GO" id="GO:0016810">
    <property type="term" value="F:hydrolase activity, acting on carbon-nitrogen (but not peptide) bonds"/>
    <property type="evidence" value="ECO:0007669"/>
    <property type="project" value="InterPro"/>
</dbReference>
<dbReference type="Gene3D" id="3.20.20.140">
    <property type="entry name" value="Metal-dependent hydrolases"/>
    <property type="match status" value="1"/>
</dbReference>
<dbReference type="KEGG" id="rca:Rcas_3052"/>
<evidence type="ECO:0000313" key="2">
    <source>
        <dbReference type="EMBL" id="ABU59106.1"/>
    </source>
</evidence>
<dbReference type="Gene3D" id="2.30.40.10">
    <property type="entry name" value="Urease, subunit C, domain 1"/>
    <property type="match status" value="1"/>
</dbReference>
<organism evidence="2 3">
    <name type="scientific">Roseiflexus castenholzii (strain DSM 13941 / HLO8)</name>
    <dbReference type="NCBI Taxonomy" id="383372"/>
    <lineage>
        <taxon>Bacteria</taxon>
        <taxon>Bacillati</taxon>
        <taxon>Chloroflexota</taxon>
        <taxon>Chloroflexia</taxon>
        <taxon>Chloroflexales</taxon>
        <taxon>Roseiflexineae</taxon>
        <taxon>Roseiflexaceae</taxon>
        <taxon>Roseiflexus</taxon>
    </lineage>
</organism>